<dbReference type="Pfam" id="PF06585">
    <property type="entry name" value="JHBP"/>
    <property type="match status" value="1"/>
</dbReference>
<accession>A0ABQ8TR97</accession>
<dbReference type="Proteomes" id="UP001148838">
    <property type="component" value="Unassembled WGS sequence"/>
</dbReference>
<dbReference type="EMBL" id="JAJSOF020000005">
    <property type="protein sequence ID" value="KAJ4448235.1"/>
    <property type="molecule type" value="Genomic_DNA"/>
</dbReference>
<dbReference type="InterPro" id="IPR038606">
    <property type="entry name" value="To_sf"/>
</dbReference>
<keyword evidence="2" id="KW-1185">Reference proteome</keyword>
<evidence type="ECO:0000313" key="1">
    <source>
        <dbReference type="EMBL" id="KAJ4448235.1"/>
    </source>
</evidence>
<evidence type="ECO:0000313" key="2">
    <source>
        <dbReference type="Proteomes" id="UP001148838"/>
    </source>
</evidence>
<gene>
    <name evidence="1" type="ORF">ANN_10249</name>
</gene>
<dbReference type="PANTHER" id="PTHR11008">
    <property type="entry name" value="PROTEIN TAKEOUT-LIKE PROTEIN"/>
    <property type="match status" value="1"/>
</dbReference>
<dbReference type="PANTHER" id="PTHR11008:SF32">
    <property type="entry name" value="CIRCADIAN CLOCK-CONTROLLED PROTEIN DAYWAKE-RELATED"/>
    <property type="match status" value="1"/>
</dbReference>
<sequence>MFNLPPLDPFEIKELKLLHGQGRGQLNLTLRDVKLLGLKDAYMLNYSHDLTKTSHSSFLLTVPELKVLGTYIISGQILLLPIRGTGNINITLVDTKCMVRNNSKIQKINGVDHIMLNSATVHLDPKRMYIHLDNLFNGDKHLASYFKVCARFDPNFGECVVKSSREVIPHIVKARMSESRNGYRVLVARPEGKRPFGRPSDGRIMLKWGVMVETGLILIRIGPMADLCWGGNELAGSLKAITIKH</sequence>
<organism evidence="1 2">
    <name type="scientific">Periplaneta americana</name>
    <name type="common">American cockroach</name>
    <name type="synonym">Blatta americana</name>
    <dbReference type="NCBI Taxonomy" id="6978"/>
    <lineage>
        <taxon>Eukaryota</taxon>
        <taxon>Metazoa</taxon>
        <taxon>Ecdysozoa</taxon>
        <taxon>Arthropoda</taxon>
        <taxon>Hexapoda</taxon>
        <taxon>Insecta</taxon>
        <taxon>Pterygota</taxon>
        <taxon>Neoptera</taxon>
        <taxon>Polyneoptera</taxon>
        <taxon>Dictyoptera</taxon>
        <taxon>Blattodea</taxon>
        <taxon>Blattoidea</taxon>
        <taxon>Blattidae</taxon>
        <taxon>Blattinae</taxon>
        <taxon>Periplaneta</taxon>
    </lineage>
</organism>
<comment type="caution">
    <text evidence="1">The sequence shown here is derived from an EMBL/GenBank/DDBJ whole genome shotgun (WGS) entry which is preliminary data.</text>
</comment>
<reference evidence="1 2" key="1">
    <citation type="journal article" date="2022" name="Allergy">
        <title>Genome assembly and annotation of Periplaneta americana reveal a comprehensive cockroach allergen profile.</title>
        <authorList>
            <person name="Wang L."/>
            <person name="Xiong Q."/>
            <person name="Saelim N."/>
            <person name="Wang L."/>
            <person name="Nong W."/>
            <person name="Wan A.T."/>
            <person name="Shi M."/>
            <person name="Liu X."/>
            <person name="Cao Q."/>
            <person name="Hui J.H.L."/>
            <person name="Sookrung N."/>
            <person name="Leung T.F."/>
            <person name="Tungtrongchitr A."/>
            <person name="Tsui S.K.W."/>
        </authorList>
    </citation>
    <scope>NUCLEOTIDE SEQUENCE [LARGE SCALE GENOMIC DNA]</scope>
    <source>
        <strain evidence="1">PWHHKU_190912</strain>
    </source>
</reference>
<dbReference type="Gene3D" id="3.15.10.30">
    <property type="entry name" value="Haemolymph juvenile hormone binding protein"/>
    <property type="match status" value="1"/>
</dbReference>
<dbReference type="SMART" id="SM00700">
    <property type="entry name" value="JHBP"/>
    <property type="match status" value="1"/>
</dbReference>
<name>A0ABQ8TR97_PERAM</name>
<protein>
    <submittedName>
        <fullName evidence="1">Uncharacterized protein</fullName>
    </submittedName>
</protein>
<proteinExistence type="predicted"/>
<dbReference type="InterPro" id="IPR010562">
    <property type="entry name" value="Haemolymph_juvenile_hormone-bd"/>
</dbReference>